<keyword evidence="4" id="KW-1185">Reference proteome</keyword>
<feature type="domain" description="F-box" evidence="2">
    <location>
        <begin position="15"/>
        <end position="63"/>
    </location>
</feature>
<feature type="region of interest" description="Disordered" evidence="1">
    <location>
        <begin position="769"/>
        <end position="820"/>
    </location>
</feature>
<name>A0A8H5BUA5_9AGAR</name>
<feature type="region of interest" description="Disordered" evidence="1">
    <location>
        <begin position="1100"/>
        <end position="1121"/>
    </location>
</feature>
<feature type="region of interest" description="Disordered" evidence="1">
    <location>
        <begin position="508"/>
        <end position="584"/>
    </location>
</feature>
<feature type="compositionally biased region" description="Acidic residues" evidence="1">
    <location>
        <begin position="803"/>
        <end position="814"/>
    </location>
</feature>
<evidence type="ECO:0000313" key="4">
    <source>
        <dbReference type="Proteomes" id="UP000567179"/>
    </source>
</evidence>
<feature type="region of interest" description="Disordered" evidence="1">
    <location>
        <begin position="394"/>
        <end position="416"/>
    </location>
</feature>
<dbReference type="SUPFAM" id="SSF81383">
    <property type="entry name" value="F-box domain"/>
    <property type="match status" value="1"/>
</dbReference>
<evidence type="ECO:0000259" key="2">
    <source>
        <dbReference type="PROSITE" id="PS50181"/>
    </source>
</evidence>
<feature type="compositionally biased region" description="Basic and acidic residues" evidence="1">
    <location>
        <begin position="509"/>
        <end position="524"/>
    </location>
</feature>
<protein>
    <recommendedName>
        <fullName evidence="2">F-box domain-containing protein</fullName>
    </recommendedName>
</protein>
<feature type="compositionally biased region" description="Acidic residues" evidence="1">
    <location>
        <begin position="693"/>
        <end position="708"/>
    </location>
</feature>
<feature type="compositionally biased region" description="Basic residues" evidence="1">
    <location>
        <begin position="944"/>
        <end position="953"/>
    </location>
</feature>
<evidence type="ECO:0000256" key="1">
    <source>
        <dbReference type="SAM" id="MobiDB-lite"/>
    </source>
</evidence>
<dbReference type="OrthoDB" id="2751409at2759"/>
<feature type="region of interest" description="Disordered" evidence="1">
    <location>
        <begin position="944"/>
        <end position="964"/>
    </location>
</feature>
<feature type="compositionally biased region" description="Basic and acidic residues" evidence="1">
    <location>
        <begin position="547"/>
        <end position="563"/>
    </location>
</feature>
<feature type="region of interest" description="Disordered" evidence="1">
    <location>
        <begin position="851"/>
        <end position="931"/>
    </location>
</feature>
<gene>
    <name evidence="3" type="ORF">D9619_009469</name>
</gene>
<proteinExistence type="predicted"/>
<dbReference type="AlphaFoldDB" id="A0A8H5BUA5"/>
<dbReference type="InterPro" id="IPR036047">
    <property type="entry name" value="F-box-like_dom_sf"/>
</dbReference>
<dbReference type="PROSITE" id="PS50181">
    <property type="entry name" value="FBOX"/>
    <property type="match status" value="1"/>
</dbReference>
<feature type="compositionally biased region" description="Low complexity" evidence="1">
    <location>
        <begin position="394"/>
        <end position="407"/>
    </location>
</feature>
<dbReference type="SMART" id="SM00256">
    <property type="entry name" value="FBOX"/>
    <property type="match status" value="1"/>
</dbReference>
<feature type="region of interest" description="Disordered" evidence="1">
    <location>
        <begin position="693"/>
        <end position="715"/>
    </location>
</feature>
<organism evidence="3 4">
    <name type="scientific">Psilocybe cf. subviscida</name>
    <dbReference type="NCBI Taxonomy" id="2480587"/>
    <lineage>
        <taxon>Eukaryota</taxon>
        <taxon>Fungi</taxon>
        <taxon>Dikarya</taxon>
        <taxon>Basidiomycota</taxon>
        <taxon>Agaricomycotina</taxon>
        <taxon>Agaricomycetes</taxon>
        <taxon>Agaricomycetidae</taxon>
        <taxon>Agaricales</taxon>
        <taxon>Agaricineae</taxon>
        <taxon>Strophariaceae</taxon>
        <taxon>Psilocybe</taxon>
    </lineage>
</organism>
<feature type="region of interest" description="Disordered" evidence="1">
    <location>
        <begin position="142"/>
        <end position="166"/>
    </location>
</feature>
<comment type="caution">
    <text evidence="3">The sequence shown here is derived from an EMBL/GenBank/DDBJ whole genome shotgun (WGS) entry which is preliminary data.</text>
</comment>
<feature type="compositionally biased region" description="Basic residues" evidence="1">
    <location>
        <begin position="898"/>
        <end position="907"/>
    </location>
</feature>
<dbReference type="Pfam" id="PF12937">
    <property type="entry name" value="F-box-like"/>
    <property type="match status" value="1"/>
</dbReference>
<feature type="region of interest" description="Disordered" evidence="1">
    <location>
        <begin position="1048"/>
        <end position="1070"/>
    </location>
</feature>
<sequence length="1230" mass="136539">MSIIRYQVLSSTATMLTLLSLPPELIGQILYFLSPEDIVTCSTVNSQLRVLIASSVGLQYTLALDAVRAEDNPLCIDSIASKLQALKNSENAWKFLDTKQRRKVRVTYLQSGVYDLSSGIYLLSDHGRRRLYTIDLNSLTPNTPQARRKADEEQQRAASGDVKTTTNNQQLKEEIIKWKKVESQKFIVDLGLCVYEHDLIALVTTEPRPRQAGQSQKYEIAIDIRQLSTDTPHPRAKSPTLHVLNSDYEKPAIGMEIVGQHLVLILCFSHQPDMPQDRVYIFQWMDGVLKASFEAKHRSYSGLLFLDTSLICLPNTFSKSLDIFRIPEAPTLESLKPIVRLGLPKLADRRAVAMISCRAEPNPVHPDSFAEMRAHSAFMRSKASNAMFDTRWAASSSSTSAPPGSEAPGKDEPNVTHDASKIALGQAFQRATVAASEHALCLFELHIFGPQLVMIPGGALNVNIHFQHRVAFVSPRSAILAAVAEHEARLQEEDKIKEEKKRLVAVAKAQKEKERMEREKDTEQRKRKRAMEAGPSRARANSPSVEEFVRQRERDADGGDDTGRAGSLFGRKDWPPADVEVDDGHDDKPYVPFGEGQREGQQDAEVAMSHVTAARADLAGPSGETSTVVGTGNVQPDSVDETTPGQPQAPQTLTGRWPEIGPPYVYISPVYTINTHNGAQNDADVDAEMPELQDLSDSDDGEDDDDDGVPNIGGFGLNGGRYGRLDRTLVPWKDWNTNRTRWFNSNNHVTHWITTSAGERLVRMADHVHGGMEEGPTDSEEEYHTDGGATNGSAAEAKTAGDGDTDYDDQSDSDLEGHPRIHVGAPFSVLDFNPRRVAAMRQWVEQQEKPVVRGLKRPATREEQDEEDEEEKERRDRTYVASDGEVPTLGVRADGSRRRQRNVRRVGKGSDKGKGKAKEADWALEQRKKREREYHVVGVWKVHPSKRDRKGKGKEKQAPLPVPEYITADTEEVLVAEPDSESVLSTGYAIAIDDESQEHGAQDTTLMGSNLTDAEAAEFLDLLADAPETNAETDAAAQAIDQYLAQFDDDDDDDYSADQEAEEEDEMDVEGDFMDFIEQQEDEQDEDEYDVINAQNFYESEDSDESGGANDSPHGGDSVYPLPSWYIPRGGNTRREVLASRFLSTGGHAPAKPVLARPPPDSLWVVPGGDVFEAEQVFGEPIINGLPYVLSTSRNRYTYDGIMLDEDRVIGTKANGETHRIESIDLHYFA</sequence>
<dbReference type="EMBL" id="JAACJJ010000002">
    <property type="protein sequence ID" value="KAF5329346.1"/>
    <property type="molecule type" value="Genomic_DNA"/>
</dbReference>
<evidence type="ECO:0000313" key="3">
    <source>
        <dbReference type="EMBL" id="KAF5329346.1"/>
    </source>
</evidence>
<dbReference type="InterPro" id="IPR001810">
    <property type="entry name" value="F-box_dom"/>
</dbReference>
<feature type="compositionally biased region" description="Basic and acidic residues" evidence="1">
    <location>
        <begin position="908"/>
        <end position="931"/>
    </location>
</feature>
<accession>A0A8H5BUA5</accession>
<reference evidence="3 4" key="1">
    <citation type="journal article" date="2020" name="ISME J.">
        <title>Uncovering the hidden diversity of litter-decomposition mechanisms in mushroom-forming fungi.</title>
        <authorList>
            <person name="Floudas D."/>
            <person name="Bentzer J."/>
            <person name="Ahren D."/>
            <person name="Johansson T."/>
            <person name="Persson P."/>
            <person name="Tunlid A."/>
        </authorList>
    </citation>
    <scope>NUCLEOTIDE SEQUENCE [LARGE SCALE GENOMIC DNA]</scope>
    <source>
        <strain evidence="3 4">CBS 101986</strain>
    </source>
</reference>
<feature type="compositionally biased region" description="Polar residues" evidence="1">
    <location>
        <begin position="623"/>
        <end position="654"/>
    </location>
</feature>
<feature type="region of interest" description="Disordered" evidence="1">
    <location>
        <begin position="619"/>
        <end position="657"/>
    </location>
</feature>
<dbReference type="Proteomes" id="UP000567179">
    <property type="component" value="Unassembled WGS sequence"/>
</dbReference>